<dbReference type="Proteomes" id="UP000315343">
    <property type="component" value="Unassembled WGS sequence"/>
</dbReference>
<proteinExistence type="inferred from homology"/>
<comment type="caution">
    <text evidence="3">The sequence shown here is derived from an EMBL/GenBank/DDBJ whole genome shotgun (WGS) entry which is preliminary data.</text>
</comment>
<evidence type="ECO:0000313" key="4">
    <source>
        <dbReference type="Proteomes" id="UP000315343"/>
    </source>
</evidence>
<dbReference type="PROSITE" id="PS51257">
    <property type="entry name" value="PROKAR_LIPOPROTEIN"/>
    <property type="match status" value="1"/>
</dbReference>
<name>A0A562JC38_9FIRM</name>
<sequence length="330" mass="35410">MKKRFLLATMALVLSLSIMGCSKKEATPAPADGASGAWKFERPIEIVIPFGPGSGTDTTIRAWAPLMEKELGTTININNVAGAGGVQGAEFFVNQPADGYTFAMYTPSHVIAAVDGTASFDILNDTMPVVRLVQDSNIVLAGKHVPYNNLEELIAYAKANPDKKPTLGMMSINGIDGAAAKQLFDAAGIEVQFIPYASGAEANAAIMGGHTDMVLTSPFDGNAYLESGDMKAIVLLAEERATNLPDVQCTGELGYEAYIGPWRGIVAAKGTPQEAIDALEAAAVKVNEMKEWTDWKETVGLNDRPGFATQEEFKTIWMEYYETMKALRGK</sequence>
<dbReference type="SUPFAM" id="SSF53850">
    <property type="entry name" value="Periplasmic binding protein-like II"/>
    <property type="match status" value="1"/>
</dbReference>
<gene>
    <name evidence="3" type="ORF">LY60_01605</name>
</gene>
<dbReference type="AlphaFoldDB" id="A0A562JC38"/>
<evidence type="ECO:0000256" key="2">
    <source>
        <dbReference type="SAM" id="SignalP"/>
    </source>
</evidence>
<dbReference type="InterPro" id="IPR005064">
    <property type="entry name" value="BUG"/>
</dbReference>
<dbReference type="Gene3D" id="3.40.190.150">
    <property type="entry name" value="Bordetella uptake gene, domain 1"/>
    <property type="match status" value="1"/>
</dbReference>
<dbReference type="PANTHER" id="PTHR42928">
    <property type="entry name" value="TRICARBOXYLATE-BINDING PROTEIN"/>
    <property type="match status" value="1"/>
</dbReference>
<dbReference type="CDD" id="cd07012">
    <property type="entry name" value="PBP2_Bug_TTT"/>
    <property type="match status" value="1"/>
</dbReference>
<keyword evidence="2" id="KW-0732">Signal</keyword>
<dbReference type="RefSeq" id="WP_145082149.1">
    <property type="nucleotide sequence ID" value="NZ_DAMBUX010000001.1"/>
</dbReference>
<dbReference type="OrthoDB" id="8881899at2"/>
<feature type="chain" id="PRO_5038349342" evidence="2">
    <location>
        <begin position="21"/>
        <end position="330"/>
    </location>
</feature>
<dbReference type="Gene3D" id="3.40.190.10">
    <property type="entry name" value="Periplasmic binding protein-like II"/>
    <property type="match status" value="1"/>
</dbReference>
<evidence type="ECO:0000313" key="3">
    <source>
        <dbReference type="EMBL" id="TWH80345.1"/>
    </source>
</evidence>
<dbReference type="EMBL" id="VLKH01000004">
    <property type="protein sequence ID" value="TWH80345.1"/>
    <property type="molecule type" value="Genomic_DNA"/>
</dbReference>
<accession>A0A562JC38</accession>
<keyword evidence="3" id="KW-0675">Receptor</keyword>
<dbReference type="PANTHER" id="PTHR42928:SF5">
    <property type="entry name" value="BLR1237 PROTEIN"/>
    <property type="match status" value="1"/>
</dbReference>
<dbReference type="PIRSF" id="PIRSF017082">
    <property type="entry name" value="YflP"/>
    <property type="match status" value="1"/>
</dbReference>
<comment type="similarity">
    <text evidence="1">Belongs to the UPF0065 (bug) family.</text>
</comment>
<organism evidence="3 4">
    <name type="scientific">Sedimentibacter saalensis</name>
    <dbReference type="NCBI Taxonomy" id="130788"/>
    <lineage>
        <taxon>Bacteria</taxon>
        <taxon>Bacillati</taxon>
        <taxon>Bacillota</taxon>
        <taxon>Tissierellia</taxon>
        <taxon>Sedimentibacter</taxon>
    </lineage>
</organism>
<dbReference type="Pfam" id="PF03401">
    <property type="entry name" value="TctC"/>
    <property type="match status" value="1"/>
</dbReference>
<dbReference type="InterPro" id="IPR042100">
    <property type="entry name" value="Bug_dom1"/>
</dbReference>
<protein>
    <submittedName>
        <fullName evidence="3">Tripartite-type tricarboxylate transporter receptor subunit TctC</fullName>
    </submittedName>
</protein>
<evidence type="ECO:0000256" key="1">
    <source>
        <dbReference type="ARBA" id="ARBA00006987"/>
    </source>
</evidence>
<keyword evidence="4" id="KW-1185">Reference proteome</keyword>
<feature type="signal peptide" evidence="2">
    <location>
        <begin position="1"/>
        <end position="20"/>
    </location>
</feature>
<reference evidence="3 4" key="1">
    <citation type="submission" date="2019-07" db="EMBL/GenBank/DDBJ databases">
        <title>Genomic Encyclopedia of Type Strains, Phase I: the one thousand microbial genomes (KMG-I) project.</title>
        <authorList>
            <person name="Kyrpides N."/>
        </authorList>
    </citation>
    <scope>NUCLEOTIDE SEQUENCE [LARGE SCALE GENOMIC DNA]</scope>
    <source>
        <strain evidence="3 4">DSM 13558</strain>
    </source>
</reference>